<evidence type="ECO:0000313" key="6">
    <source>
        <dbReference type="EMBL" id="MBK1817175.1"/>
    </source>
</evidence>
<feature type="modified residue" description="4-aspartylphosphate" evidence="3">
    <location>
        <position position="58"/>
    </location>
</feature>
<gene>
    <name evidence="6" type="ORF">JIN84_16260</name>
</gene>
<accession>A0A934VCH9</accession>
<protein>
    <submittedName>
        <fullName evidence="6">Response regulator transcription factor</fullName>
    </submittedName>
</protein>
<dbReference type="SUPFAM" id="SSF52172">
    <property type="entry name" value="CheY-like"/>
    <property type="match status" value="1"/>
</dbReference>
<feature type="domain" description="HTH luxR-type" evidence="4">
    <location>
        <begin position="146"/>
        <end position="211"/>
    </location>
</feature>
<dbReference type="GO" id="GO:0003677">
    <property type="term" value="F:DNA binding"/>
    <property type="evidence" value="ECO:0007669"/>
    <property type="project" value="UniProtKB-KW"/>
</dbReference>
<dbReference type="PANTHER" id="PTHR43214">
    <property type="entry name" value="TWO-COMPONENT RESPONSE REGULATOR"/>
    <property type="match status" value="1"/>
</dbReference>
<organism evidence="6 7">
    <name type="scientific">Luteolibacter yonseiensis</name>
    <dbReference type="NCBI Taxonomy" id="1144680"/>
    <lineage>
        <taxon>Bacteria</taxon>
        <taxon>Pseudomonadati</taxon>
        <taxon>Verrucomicrobiota</taxon>
        <taxon>Verrucomicrobiia</taxon>
        <taxon>Verrucomicrobiales</taxon>
        <taxon>Verrucomicrobiaceae</taxon>
        <taxon>Luteolibacter</taxon>
    </lineage>
</organism>
<evidence type="ECO:0000259" key="5">
    <source>
        <dbReference type="PROSITE" id="PS50110"/>
    </source>
</evidence>
<keyword evidence="7" id="KW-1185">Reference proteome</keyword>
<dbReference type="InterPro" id="IPR011006">
    <property type="entry name" value="CheY-like_superfamily"/>
</dbReference>
<dbReference type="InterPro" id="IPR001789">
    <property type="entry name" value="Sig_transdc_resp-reg_receiver"/>
</dbReference>
<dbReference type="InterPro" id="IPR016032">
    <property type="entry name" value="Sig_transdc_resp-reg_C-effctor"/>
</dbReference>
<sequence>MNTPIRTVLIEDVASFAEALRKYIEVSDRGVECTGVFHNAEDALRRLPKNPPDVAVVDINLPGMSGIELVARLKDACPGVLCLILTTYEDGVPIFDALKAGACGYLLKRAPAEEIVSAIIQVHEGGSPMSPQIARRVVRFFHHEPASDELGALSEREHGVLKLLAEGSMYKEIADRLGISIDTVRSHVRKIYEKLHVHSRNGAVLKYLGKNR</sequence>
<dbReference type="InterPro" id="IPR039420">
    <property type="entry name" value="WalR-like"/>
</dbReference>
<evidence type="ECO:0000256" key="1">
    <source>
        <dbReference type="ARBA" id="ARBA00022553"/>
    </source>
</evidence>
<dbReference type="Pfam" id="PF00072">
    <property type="entry name" value="Response_reg"/>
    <property type="match status" value="1"/>
</dbReference>
<dbReference type="PROSITE" id="PS50110">
    <property type="entry name" value="RESPONSE_REGULATORY"/>
    <property type="match status" value="1"/>
</dbReference>
<dbReference type="InterPro" id="IPR000792">
    <property type="entry name" value="Tscrpt_reg_LuxR_C"/>
</dbReference>
<dbReference type="EMBL" id="JAENIK010000012">
    <property type="protein sequence ID" value="MBK1817175.1"/>
    <property type="molecule type" value="Genomic_DNA"/>
</dbReference>
<reference evidence="6" key="1">
    <citation type="submission" date="2021-01" db="EMBL/GenBank/DDBJ databases">
        <title>Modified the classification status of verrucomicrobia.</title>
        <authorList>
            <person name="Feng X."/>
        </authorList>
    </citation>
    <scope>NUCLEOTIDE SEQUENCE</scope>
    <source>
        <strain evidence="6">JCM 18052</strain>
    </source>
</reference>
<dbReference type="Gene3D" id="3.40.50.2300">
    <property type="match status" value="1"/>
</dbReference>
<dbReference type="Proteomes" id="UP000600139">
    <property type="component" value="Unassembled WGS sequence"/>
</dbReference>
<dbReference type="AlphaFoldDB" id="A0A934VCH9"/>
<dbReference type="GO" id="GO:0006355">
    <property type="term" value="P:regulation of DNA-templated transcription"/>
    <property type="evidence" value="ECO:0007669"/>
    <property type="project" value="InterPro"/>
</dbReference>
<dbReference type="InterPro" id="IPR058245">
    <property type="entry name" value="NreC/VraR/RcsB-like_REC"/>
</dbReference>
<evidence type="ECO:0000256" key="3">
    <source>
        <dbReference type="PROSITE-ProRule" id="PRU00169"/>
    </source>
</evidence>
<proteinExistence type="predicted"/>
<dbReference type="CDD" id="cd06170">
    <property type="entry name" value="LuxR_C_like"/>
    <property type="match status" value="1"/>
</dbReference>
<dbReference type="SMART" id="SM00448">
    <property type="entry name" value="REC"/>
    <property type="match status" value="1"/>
</dbReference>
<feature type="domain" description="Response regulatory" evidence="5">
    <location>
        <begin position="6"/>
        <end position="123"/>
    </location>
</feature>
<dbReference type="GO" id="GO:0000160">
    <property type="term" value="P:phosphorelay signal transduction system"/>
    <property type="evidence" value="ECO:0007669"/>
    <property type="project" value="InterPro"/>
</dbReference>
<dbReference type="RefSeq" id="WP_200352126.1">
    <property type="nucleotide sequence ID" value="NZ_BAABHZ010000001.1"/>
</dbReference>
<comment type="caution">
    <text evidence="6">The sequence shown here is derived from an EMBL/GenBank/DDBJ whole genome shotgun (WGS) entry which is preliminary data.</text>
</comment>
<dbReference type="CDD" id="cd17535">
    <property type="entry name" value="REC_NarL-like"/>
    <property type="match status" value="1"/>
</dbReference>
<evidence type="ECO:0000256" key="2">
    <source>
        <dbReference type="ARBA" id="ARBA00023125"/>
    </source>
</evidence>
<dbReference type="SUPFAM" id="SSF46894">
    <property type="entry name" value="C-terminal effector domain of the bipartite response regulators"/>
    <property type="match status" value="1"/>
</dbReference>
<dbReference type="PANTHER" id="PTHR43214:SF42">
    <property type="entry name" value="TRANSCRIPTIONAL REGULATORY PROTEIN DESR"/>
    <property type="match status" value="1"/>
</dbReference>
<dbReference type="Pfam" id="PF00196">
    <property type="entry name" value="GerE"/>
    <property type="match status" value="1"/>
</dbReference>
<evidence type="ECO:0000259" key="4">
    <source>
        <dbReference type="PROSITE" id="PS50043"/>
    </source>
</evidence>
<evidence type="ECO:0000313" key="7">
    <source>
        <dbReference type="Proteomes" id="UP000600139"/>
    </source>
</evidence>
<keyword evidence="1 3" id="KW-0597">Phosphoprotein</keyword>
<dbReference type="PROSITE" id="PS50043">
    <property type="entry name" value="HTH_LUXR_2"/>
    <property type="match status" value="1"/>
</dbReference>
<keyword evidence="2" id="KW-0238">DNA-binding</keyword>
<name>A0A934VCH9_9BACT</name>
<dbReference type="SMART" id="SM00421">
    <property type="entry name" value="HTH_LUXR"/>
    <property type="match status" value="1"/>
</dbReference>
<dbReference type="PRINTS" id="PR00038">
    <property type="entry name" value="HTHLUXR"/>
</dbReference>